<dbReference type="CDD" id="cd00167">
    <property type="entry name" value="SANT"/>
    <property type="match status" value="1"/>
</dbReference>
<dbReference type="Gene3D" id="1.10.10.60">
    <property type="entry name" value="Homeodomain-like"/>
    <property type="match status" value="1"/>
</dbReference>
<feature type="compositionally biased region" description="Low complexity" evidence="1">
    <location>
        <begin position="72"/>
        <end position="81"/>
    </location>
</feature>
<feature type="compositionally biased region" description="Gly residues" evidence="1">
    <location>
        <begin position="82"/>
        <end position="99"/>
    </location>
</feature>
<reference evidence="4" key="1">
    <citation type="journal article" date="2011" name="Genetics">
        <title>Massive changes in genome architecture accompany the transition to self-fertility in the filamentous fungus Neurospora tetrasperma.</title>
        <authorList>
            <person name="Ellison C.E."/>
            <person name="Stajich J.E."/>
            <person name="Jacobson D.J."/>
            <person name="Natvig D.O."/>
            <person name="Lapidus A."/>
            <person name="Foster B."/>
            <person name="Aerts A."/>
            <person name="Riley R."/>
            <person name="Lindquist E.A."/>
            <person name="Grigoriev I.V."/>
            <person name="Taylor J.W."/>
        </authorList>
    </citation>
    <scope>NUCLEOTIDE SEQUENCE [LARGE SCALE GENOMIC DNA]</scope>
    <source>
        <strain evidence="4">FGSC 2508 / P0657</strain>
    </source>
</reference>
<gene>
    <name evidence="3" type="ORF">NEUTE1DRAFT_146783</name>
</gene>
<accession>F8MLN1</accession>
<evidence type="ECO:0000313" key="4">
    <source>
        <dbReference type="Proteomes" id="UP000008065"/>
    </source>
</evidence>
<name>F8MLN1_NEUT8</name>
<evidence type="ECO:0000256" key="1">
    <source>
        <dbReference type="SAM" id="MobiDB-lite"/>
    </source>
</evidence>
<feature type="compositionally biased region" description="Polar residues" evidence="1">
    <location>
        <begin position="466"/>
        <end position="478"/>
    </location>
</feature>
<dbReference type="HOGENOM" id="CLU_436199_0_0_1"/>
<organism evidence="3 4">
    <name type="scientific">Neurospora tetrasperma (strain FGSC 2508 / ATCC MYA-4615 / P0657)</name>
    <dbReference type="NCBI Taxonomy" id="510951"/>
    <lineage>
        <taxon>Eukaryota</taxon>
        <taxon>Fungi</taxon>
        <taxon>Dikarya</taxon>
        <taxon>Ascomycota</taxon>
        <taxon>Pezizomycotina</taxon>
        <taxon>Sordariomycetes</taxon>
        <taxon>Sordariomycetidae</taxon>
        <taxon>Sordariales</taxon>
        <taxon>Sordariaceae</taxon>
        <taxon>Neurospora</taxon>
    </lineage>
</organism>
<dbReference type="EMBL" id="GL891304">
    <property type="protein sequence ID" value="EGO58450.1"/>
    <property type="molecule type" value="Genomic_DNA"/>
</dbReference>
<dbReference type="Proteomes" id="UP000008065">
    <property type="component" value="Unassembled WGS sequence"/>
</dbReference>
<dbReference type="AlphaFoldDB" id="F8MLN1"/>
<dbReference type="InterPro" id="IPR001005">
    <property type="entry name" value="SANT/Myb"/>
</dbReference>
<feature type="region of interest" description="Disordered" evidence="1">
    <location>
        <begin position="461"/>
        <end position="621"/>
    </location>
</feature>
<feature type="compositionally biased region" description="Polar residues" evidence="1">
    <location>
        <begin position="589"/>
        <end position="602"/>
    </location>
</feature>
<feature type="compositionally biased region" description="Low complexity" evidence="1">
    <location>
        <begin position="207"/>
        <end position="216"/>
    </location>
</feature>
<feature type="compositionally biased region" description="Polar residues" evidence="1">
    <location>
        <begin position="142"/>
        <end position="164"/>
    </location>
</feature>
<feature type="domain" description="Myb-like" evidence="2">
    <location>
        <begin position="259"/>
        <end position="302"/>
    </location>
</feature>
<sequence length="621" mass="65113">MPKPPSHPRYQAVARSEPYPSSANRNGGGHNNHDGGHGHSGRHGSTGMMYHHAAGSMNTTVGVTPGVPPPAHQQSAAPPNYGYGGNPGIGAGSGPGAGTGMMNPQYATATITSTPRTIPRNFGGQQSSPSSSTSTYGQQPSFESLQGPNQPHNSSPSSAPNFQLTGYQHQNHALQQQHSQHQQHHQGPTIVNQNAAHPTHFPPQPQPQQQQGYQPPNHHHQPPQTQVAHPTQSPIPNPSSSYNPRPTPPSPSLHNPTTSWTPREDALLLSSRASQLPWSELQRLHFPGKTANACRKRHERLIEKRQAEEEVDEDRLARIAGEYVKMRGELWQGLAERIGMDVKEVEERCLGMGVGRLKVAGRRGGRRRASYPVVATGMAGMGPVSTVMPMMFSQGQGQGQGQGDAEEGRNYTHSPVQIGSTGAGQSMIGPGPGHGMGMGMLPPQTAPPLTTLVPIPPPTTAGHGYNVNTSALPTSSTPGIPPPPLLPLMQQQQQQQQQPRVAFGGYLNGRSSSRRPTHPLPYSSAPPLASASASVSASTPVGVSANTNPPGRFDQGQRQGRGQGQQWPRQGGVNPAGSVGMGMGMTVPAASTTGPPTPQTWHSGGGGGGGGGGGYPPSSFG</sequence>
<dbReference type="PROSITE" id="PS50090">
    <property type="entry name" value="MYB_LIKE"/>
    <property type="match status" value="1"/>
</dbReference>
<feature type="compositionally biased region" description="Low complexity" evidence="1">
    <location>
        <begin position="123"/>
        <end position="141"/>
    </location>
</feature>
<feature type="compositionally biased region" description="Gly residues" evidence="1">
    <location>
        <begin position="603"/>
        <end position="615"/>
    </location>
</feature>
<dbReference type="RefSeq" id="XP_009851476.1">
    <property type="nucleotide sequence ID" value="XM_009853174.1"/>
</dbReference>
<dbReference type="KEGG" id="nte:NEUTE1DRAFT146783"/>
<protein>
    <recommendedName>
        <fullName evidence="2">Myb-like domain-containing protein</fullName>
    </recommendedName>
</protein>
<feature type="region of interest" description="Disordered" evidence="1">
    <location>
        <begin position="192"/>
        <end position="261"/>
    </location>
</feature>
<dbReference type="OrthoDB" id="4151352at2759"/>
<dbReference type="GeneID" id="20826745"/>
<feature type="region of interest" description="Disordered" evidence="1">
    <location>
        <begin position="1"/>
        <end position="164"/>
    </location>
</feature>
<evidence type="ECO:0000313" key="3">
    <source>
        <dbReference type="EMBL" id="EGO58450.1"/>
    </source>
</evidence>
<feature type="compositionally biased region" description="Low complexity" evidence="1">
    <location>
        <begin position="487"/>
        <end position="499"/>
    </location>
</feature>
<evidence type="ECO:0000259" key="2">
    <source>
        <dbReference type="PROSITE" id="PS50090"/>
    </source>
</evidence>
<dbReference type="VEuPathDB" id="FungiDB:NEUTE1DRAFT_146783"/>
<feature type="compositionally biased region" description="Polar residues" evidence="1">
    <location>
        <begin position="105"/>
        <end position="116"/>
    </location>
</feature>
<keyword evidence="4" id="KW-1185">Reference proteome</keyword>
<proteinExistence type="predicted"/>
<feature type="compositionally biased region" description="Low complexity" evidence="1">
    <location>
        <begin position="523"/>
        <end position="572"/>
    </location>
</feature>